<dbReference type="Gene3D" id="3.40.50.1110">
    <property type="entry name" value="SGNH hydrolase"/>
    <property type="match status" value="1"/>
</dbReference>
<feature type="chain" id="PRO_5043953327" description="GDSL esterase/lipase" evidence="2">
    <location>
        <begin position="32"/>
        <end position="317"/>
    </location>
</feature>
<keyword evidence="2" id="KW-0732">Signal</keyword>
<dbReference type="EMBL" id="CAJVSB020000397">
    <property type="protein sequence ID" value="CAH2050334.1"/>
    <property type="molecule type" value="Genomic_DNA"/>
</dbReference>
<gene>
    <name evidence="3" type="ORF">TAV2_LOCUS8532</name>
</gene>
<dbReference type="GO" id="GO:0016298">
    <property type="term" value="F:lipase activity"/>
    <property type="evidence" value="ECO:0007669"/>
    <property type="project" value="InterPro"/>
</dbReference>
<accession>A0AAU9RU50</accession>
<comment type="similarity">
    <text evidence="1">Belongs to the 'GDSL' lipolytic enzyme family.</text>
</comment>
<dbReference type="Pfam" id="PF00657">
    <property type="entry name" value="Lipase_GDSL"/>
    <property type="match status" value="1"/>
</dbReference>
<dbReference type="PANTHER" id="PTHR45642:SF138">
    <property type="entry name" value="GDSL ESTERASE_LIPASE EXL3-LIKE"/>
    <property type="match status" value="1"/>
</dbReference>
<evidence type="ECO:0000313" key="4">
    <source>
        <dbReference type="Proteomes" id="UP000836841"/>
    </source>
</evidence>
<dbReference type="GO" id="GO:0005576">
    <property type="term" value="C:extracellular region"/>
    <property type="evidence" value="ECO:0007669"/>
    <property type="project" value="TreeGrafter"/>
</dbReference>
<dbReference type="Proteomes" id="UP000836841">
    <property type="component" value="Unassembled WGS sequence"/>
</dbReference>
<dbReference type="InterPro" id="IPR001087">
    <property type="entry name" value="GDSL"/>
</dbReference>
<comment type="caution">
    <text evidence="3">The sequence shown here is derived from an EMBL/GenBank/DDBJ whole genome shotgun (WGS) entry which is preliminary data.</text>
</comment>
<dbReference type="InterPro" id="IPR050592">
    <property type="entry name" value="GDSL_lipolytic_enzyme"/>
</dbReference>
<evidence type="ECO:0000313" key="3">
    <source>
        <dbReference type="EMBL" id="CAH2050334.1"/>
    </source>
</evidence>
<evidence type="ECO:0008006" key="5">
    <source>
        <dbReference type="Google" id="ProtNLM"/>
    </source>
</evidence>
<name>A0AAU9RU50_THLAR</name>
<dbReference type="InterPro" id="IPR036514">
    <property type="entry name" value="SGNH_hydro_sf"/>
</dbReference>
<dbReference type="AlphaFoldDB" id="A0AAU9RU50"/>
<keyword evidence="4" id="KW-1185">Reference proteome</keyword>
<dbReference type="PANTHER" id="PTHR45642">
    <property type="entry name" value="GDSL ESTERASE/LIPASE EXL3"/>
    <property type="match status" value="1"/>
</dbReference>
<sequence>MQLPNSWICFSSSSTALIFSLLLVLFGVAQAVIRLPPNITFPAVFVFGDSIVDTGNNNNLKTIAKANHPPYGKDFMGGKPTGRFSNGRVTADFIAEELGIKELLPAYLDPSQLDLFKEYTAKLKGLVGGERTSTILNNSVFLVVAGSNDLANTYFTLRREQYDVPSYVDLIVRLASDFVKELYGLGARRIAVFGSPPGDAPQRGELCQEGHKGTVQKISTRQQNCSIHGYQRSSAPLTATSQMRGWSILMDTPYLSISFSILKNMDLRLRIEVLWHRAYRSGNSVVIIISVVAMIRSVKSAMWTLKNAVEGSWESGS</sequence>
<reference evidence="3 4" key="1">
    <citation type="submission" date="2022-03" db="EMBL/GenBank/DDBJ databases">
        <authorList>
            <person name="Nunn A."/>
            <person name="Chopra R."/>
            <person name="Nunn A."/>
            <person name="Contreras Garrido A."/>
        </authorList>
    </citation>
    <scope>NUCLEOTIDE SEQUENCE [LARGE SCALE GENOMIC DNA]</scope>
</reference>
<proteinExistence type="inferred from homology"/>
<dbReference type="PROSITE" id="PS01098">
    <property type="entry name" value="LIPASE_GDSL_SER"/>
    <property type="match status" value="1"/>
</dbReference>
<evidence type="ECO:0000256" key="1">
    <source>
        <dbReference type="ARBA" id="ARBA00008668"/>
    </source>
</evidence>
<dbReference type="InterPro" id="IPR008265">
    <property type="entry name" value="Lipase_GDSL_AS"/>
</dbReference>
<protein>
    <recommendedName>
        <fullName evidence="5">GDSL esterase/lipase</fullName>
    </recommendedName>
</protein>
<dbReference type="GO" id="GO:0006629">
    <property type="term" value="P:lipid metabolic process"/>
    <property type="evidence" value="ECO:0007669"/>
    <property type="project" value="InterPro"/>
</dbReference>
<evidence type="ECO:0000256" key="2">
    <source>
        <dbReference type="SAM" id="SignalP"/>
    </source>
</evidence>
<organism evidence="3 4">
    <name type="scientific">Thlaspi arvense</name>
    <name type="common">Field penny-cress</name>
    <dbReference type="NCBI Taxonomy" id="13288"/>
    <lineage>
        <taxon>Eukaryota</taxon>
        <taxon>Viridiplantae</taxon>
        <taxon>Streptophyta</taxon>
        <taxon>Embryophyta</taxon>
        <taxon>Tracheophyta</taxon>
        <taxon>Spermatophyta</taxon>
        <taxon>Magnoliopsida</taxon>
        <taxon>eudicotyledons</taxon>
        <taxon>Gunneridae</taxon>
        <taxon>Pentapetalae</taxon>
        <taxon>rosids</taxon>
        <taxon>malvids</taxon>
        <taxon>Brassicales</taxon>
        <taxon>Brassicaceae</taxon>
        <taxon>Thlaspideae</taxon>
        <taxon>Thlaspi</taxon>
    </lineage>
</organism>
<feature type="signal peptide" evidence="2">
    <location>
        <begin position="1"/>
        <end position="31"/>
    </location>
</feature>